<sequence length="569" mass="64213">MAFWKIITLACTTSILVDAKWLKHQKRDTNSSICDSVHDNTYPVQCFCNTDRESQVTRNADCYLSDASVSPEHNVWKAFRALKNAHKITFTNTRGIPLKYIPTNLMVEANSVLKFEIKYGIIDSIEPFAFGNASFVEEITLRDNKIKILSPYAFAHHKKLKVISLETNSLSEIDRNVFIDIPKLENLYLTNNEISTIHDKAFIYLGHLKELEIDRNKLFSLNFASFEGLDKLQTLDLSKNALEVIGDNTFEALKNLKSLNLGENKIQMLDDKAFNGLGKLLSLSLAHNNLTVIESDVLFLGLDSLLSLSLRGNQIKALKTTAIAPILSNFYGSHNNSFPCNCSLDWFMSLMNKALNKQLKITLENLKCVPDAALRESWAQNSTETAGVEKNNQVFEDEESQVQDYEYYDETQLNGKLFYLDVRDLLHCDNNTKKTDVDTKLQTKEATSTTTFKPSTHKGTIQGLLDVSLHNTSRTAVEVKTAMNKREKNGDEKEFTTTRLATVSAKPLDSKIYEDMASDEGRPDKIKADRNVQEMKHPKTNNANKSFGCVTLLVLMILFKLDGIIAVSF</sequence>
<evidence type="ECO:0000256" key="1">
    <source>
        <dbReference type="ARBA" id="ARBA00022614"/>
    </source>
</evidence>
<dbReference type="PANTHER" id="PTHR24366">
    <property type="entry name" value="IG(IMMUNOGLOBULIN) AND LRR(LEUCINE RICH REPEAT) DOMAINS"/>
    <property type="match status" value="1"/>
</dbReference>
<dbReference type="Pfam" id="PF13855">
    <property type="entry name" value="LRR_8"/>
    <property type="match status" value="2"/>
</dbReference>
<evidence type="ECO:0000256" key="3">
    <source>
        <dbReference type="SAM" id="SignalP"/>
    </source>
</evidence>
<dbReference type="InterPro" id="IPR003591">
    <property type="entry name" value="Leu-rich_rpt_typical-subtyp"/>
</dbReference>
<proteinExistence type="predicted"/>
<dbReference type="PROSITE" id="PS51450">
    <property type="entry name" value="LRR"/>
    <property type="match status" value="3"/>
</dbReference>
<feature type="signal peptide" evidence="3">
    <location>
        <begin position="1"/>
        <end position="19"/>
    </location>
</feature>
<dbReference type="AlphaFoldDB" id="A0A0L7KPG1"/>
<dbReference type="SMART" id="SM00365">
    <property type="entry name" value="LRR_SD22"/>
    <property type="match status" value="4"/>
</dbReference>
<dbReference type="SMART" id="SM00369">
    <property type="entry name" value="LRR_TYP"/>
    <property type="match status" value="8"/>
</dbReference>
<dbReference type="Proteomes" id="UP000037510">
    <property type="component" value="Unassembled WGS sequence"/>
</dbReference>
<keyword evidence="4" id="KW-0675">Receptor</keyword>
<dbReference type="Gene3D" id="3.80.10.10">
    <property type="entry name" value="Ribonuclease Inhibitor"/>
    <property type="match status" value="1"/>
</dbReference>
<dbReference type="STRING" id="104452.A0A0L7KPG1"/>
<reference evidence="4 5" key="1">
    <citation type="journal article" date="2015" name="Genome Biol. Evol.">
        <title>The genome of winter moth (Operophtera brumata) provides a genomic perspective on sexual dimorphism and phenology.</title>
        <authorList>
            <person name="Derks M.F."/>
            <person name="Smit S."/>
            <person name="Salis L."/>
            <person name="Schijlen E."/>
            <person name="Bossers A."/>
            <person name="Mateman C."/>
            <person name="Pijl A.S."/>
            <person name="de Ridder D."/>
            <person name="Groenen M.A."/>
            <person name="Visser M.E."/>
            <person name="Megens H.J."/>
        </authorList>
    </citation>
    <scope>NUCLEOTIDE SEQUENCE [LARGE SCALE GENOMIC DNA]</scope>
    <source>
        <strain evidence="4">WM2013NL</strain>
        <tissue evidence="4">Head and thorax</tissue>
    </source>
</reference>
<dbReference type="EMBL" id="JTDY01007499">
    <property type="protein sequence ID" value="KOB65157.1"/>
    <property type="molecule type" value="Genomic_DNA"/>
</dbReference>
<evidence type="ECO:0000313" key="4">
    <source>
        <dbReference type="EMBL" id="KOB65157.1"/>
    </source>
</evidence>
<keyword evidence="3" id="KW-0732">Signal</keyword>
<keyword evidence="1" id="KW-0433">Leucine-rich repeat</keyword>
<feature type="chain" id="PRO_5005572782" evidence="3">
    <location>
        <begin position="20"/>
        <end position="569"/>
    </location>
</feature>
<name>A0A0L7KPG1_OPEBR</name>
<gene>
    <name evidence="4" type="ORF">OBRU01_23146</name>
</gene>
<evidence type="ECO:0000256" key="2">
    <source>
        <dbReference type="ARBA" id="ARBA00022737"/>
    </source>
</evidence>
<organism evidence="4 5">
    <name type="scientific">Operophtera brumata</name>
    <name type="common">Winter moth</name>
    <name type="synonym">Phalaena brumata</name>
    <dbReference type="NCBI Taxonomy" id="104452"/>
    <lineage>
        <taxon>Eukaryota</taxon>
        <taxon>Metazoa</taxon>
        <taxon>Ecdysozoa</taxon>
        <taxon>Arthropoda</taxon>
        <taxon>Hexapoda</taxon>
        <taxon>Insecta</taxon>
        <taxon>Pterygota</taxon>
        <taxon>Neoptera</taxon>
        <taxon>Endopterygota</taxon>
        <taxon>Lepidoptera</taxon>
        <taxon>Glossata</taxon>
        <taxon>Ditrysia</taxon>
        <taxon>Geometroidea</taxon>
        <taxon>Geometridae</taxon>
        <taxon>Larentiinae</taxon>
        <taxon>Operophtera</taxon>
    </lineage>
</organism>
<accession>A0A0L7KPG1</accession>
<dbReference type="InterPro" id="IPR001611">
    <property type="entry name" value="Leu-rich_rpt"/>
</dbReference>
<dbReference type="PANTHER" id="PTHR24366:SF96">
    <property type="entry name" value="LEUCINE RICH REPEAT CONTAINING 53"/>
    <property type="match status" value="1"/>
</dbReference>
<evidence type="ECO:0000313" key="5">
    <source>
        <dbReference type="Proteomes" id="UP000037510"/>
    </source>
</evidence>
<keyword evidence="2" id="KW-0677">Repeat</keyword>
<comment type="caution">
    <text evidence="4">The sequence shown here is derived from an EMBL/GenBank/DDBJ whole genome shotgun (WGS) entry which is preliminary data.</text>
</comment>
<dbReference type="InterPro" id="IPR032675">
    <property type="entry name" value="LRR_dom_sf"/>
</dbReference>
<dbReference type="SUPFAM" id="SSF52058">
    <property type="entry name" value="L domain-like"/>
    <property type="match status" value="1"/>
</dbReference>
<keyword evidence="5" id="KW-1185">Reference proteome</keyword>
<protein>
    <submittedName>
        <fullName evidence="4">Reticulon/nogo receptor</fullName>
    </submittedName>
</protein>